<dbReference type="InterPro" id="IPR029063">
    <property type="entry name" value="SAM-dependent_MTases_sf"/>
</dbReference>
<evidence type="ECO:0000256" key="4">
    <source>
        <dbReference type="ARBA" id="ARBA00048391"/>
    </source>
</evidence>
<dbReference type="SUPFAM" id="SSF53335">
    <property type="entry name" value="S-adenosyl-L-methionine-dependent methyltransferases"/>
    <property type="match status" value="1"/>
</dbReference>
<dbReference type="PANTHER" id="PTHR18895:SF74">
    <property type="entry name" value="MTRF1L RELEASE FACTOR GLUTAMINE METHYLTRANSFERASE"/>
    <property type="match status" value="1"/>
</dbReference>
<dbReference type="EMBL" id="FNFX01000004">
    <property type="protein sequence ID" value="SDK71306.1"/>
    <property type="molecule type" value="Genomic_DNA"/>
</dbReference>
<comment type="catalytic activity">
    <reaction evidence="4 5">
        <text>L-glutaminyl-[peptide chain release factor] + S-adenosyl-L-methionine = N(5)-methyl-L-glutaminyl-[peptide chain release factor] + S-adenosyl-L-homocysteine + H(+)</text>
        <dbReference type="Rhea" id="RHEA:42896"/>
        <dbReference type="Rhea" id="RHEA-COMP:10271"/>
        <dbReference type="Rhea" id="RHEA-COMP:10272"/>
        <dbReference type="ChEBI" id="CHEBI:15378"/>
        <dbReference type="ChEBI" id="CHEBI:30011"/>
        <dbReference type="ChEBI" id="CHEBI:57856"/>
        <dbReference type="ChEBI" id="CHEBI:59789"/>
        <dbReference type="ChEBI" id="CHEBI:61891"/>
        <dbReference type="EC" id="2.1.1.297"/>
    </reaction>
</comment>
<evidence type="ECO:0000313" key="8">
    <source>
        <dbReference type="EMBL" id="SDK71306.1"/>
    </source>
</evidence>
<organism evidence="8 9">
    <name type="scientific">Methylophilus rhizosphaerae</name>
    <dbReference type="NCBI Taxonomy" id="492660"/>
    <lineage>
        <taxon>Bacteria</taxon>
        <taxon>Pseudomonadati</taxon>
        <taxon>Pseudomonadota</taxon>
        <taxon>Betaproteobacteria</taxon>
        <taxon>Nitrosomonadales</taxon>
        <taxon>Methylophilaceae</taxon>
        <taxon>Methylophilus</taxon>
    </lineage>
</organism>
<dbReference type="GO" id="GO:0102559">
    <property type="term" value="F:peptide chain release factor N(5)-glutamine methyltransferase activity"/>
    <property type="evidence" value="ECO:0007669"/>
    <property type="project" value="UniProtKB-EC"/>
</dbReference>
<evidence type="ECO:0000256" key="2">
    <source>
        <dbReference type="ARBA" id="ARBA00022679"/>
    </source>
</evidence>
<name>A0A1G9E563_9PROT</name>
<keyword evidence="3 5" id="KW-0949">S-adenosyl-L-methionine</keyword>
<feature type="domain" description="Methyltransferase small" evidence="6">
    <location>
        <begin position="102"/>
        <end position="195"/>
    </location>
</feature>
<dbReference type="GO" id="GO:0003676">
    <property type="term" value="F:nucleic acid binding"/>
    <property type="evidence" value="ECO:0007669"/>
    <property type="project" value="InterPro"/>
</dbReference>
<feature type="binding site" evidence="5">
    <location>
        <begin position="121"/>
        <end position="125"/>
    </location>
    <ligand>
        <name>S-adenosyl-L-methionine</name>
        <dbReference type="ChEBI" id="CHEBI:59789"/>
    </ligand>
</feature>
<evidence type="ECO:0000256" key="3">
    <source>
        <dbReference type="ARBA" id="ARBA00022691"/>
    </source>
</evidence>
<dbReference type="OrthoDB" id="9800643at2"/>
<sequence length="285" mass="31083">MPLTLQQLLMTARQQLAQVLPPGEARSEAQLLLMHVLAINRAWLIAHGSDEVTAQHAQVFNQLVQRRLQGEPVAYMLGYREFFGLRLKVTPDTLIPRPDTETLVEAALQKISGAMRVLDLGTGTGAIALAMAQHAPQAQVTAVDASVKALAVARENAQSLQLGSVRCVHSDWFEALAGQTFDLIVSNPPYIEDSDPHLAQGDLRFEPYSALASGADGLQDIDRIIASAPTYLHTKGWLMLEHGYNQAEAVQQRLAMHGFQAVETRQDLGGNPRVTLGQWDGSKPV</sequence>
<evidence type="ECO:0000313" key="9">
    <source>
        <dbReference type="Proteomes" id="UP000198629"/>
    </source>
</evidence>
<comment type="similarity">
    <text evidence="5">Belongs to the protein N5-glutamine methyltransferase family. PrmC subfamily.</text>
</comment>
<dbReference type="Proteomes" id="UP000198629">
    <property type="component" value="Unassembled WGS sequence"/>
</dbReference>
<dbReference type="FunFam" id="3.40.50.150:FF:000053">
    <property type="entry name" value="Release factor glutamine methyltransferase"/>
    <property type="match status" value="1"/>
</dbReference>
<protein>
    <recommendedName>
        <fullName evidence="5">Release factor glutamine methyltransferase</fullName>
        <shortName evidence="5">RF MTase</shortName>
        <ecNumber evidence="5">2.1.1.297</ecNumber>
    </recommendedName>
    <alternativeName>
        <fullName evidence="5">N5-glutamine methyltransferase PrmC</fullName>
    </alternativeName>
    <alternativeName>
        <fullName evidence="5">Protein-(glutamine-N5) MTase PrmC</fullName>
    </alternativeName>
    <alternativeName>
        <fullName evidence="5">Protein-glutamine N-methyltransferase PrmC</fullName>
    </alternativeName>
</protein>
<comment type="function">
    <text evidence="5">Methylates the class 1 translation termination release factors RF1/PrfA and RF2/PrfB on the glutamine residue of the universally conserved GGQ motif.</text>
</comment>
<keyword evidence="9" id="KW-1185">Reference proteome</keyword>
<feature type="binding site" evidence="5">
    <location>
        <position position="187"/>
    </location>
    <ligand>
        <name>S-adenosyl-L-methionine</name>
        <dbReference type="ChEBI" id="CHEBI:59789"/>
    </ligand>
</feature>
<dbReference type="InterPro" id="IPR004556">
    <property type="entry name" value="HemK-like"/>
</dbReference>
<feature type="binding site" evidence="5">
    <location>
        <begin position="187"/>
        <end position="190"/>
    </location>
    <ligand>
        <name>substrate</name>
    </ligand>
</feature>
<evidence type="ECO:0000259" key="7">
    <source>
        <dbReference type="Pfam" id="PF17827"/>
    </source>
</evidence>
<reference evidence="9" key="1">
    <citation type="submission" date="2016-10" db="EMBL/GenBank/DDBJ databases">
        <authorList>
            <person name="Varghese N."/>
            <person name="Submissions S."/>
        </authorList>
    </citation>
    <scope>NUCLEOTIDE SEQUENCE [LARGE SCALE GENOMIC DNA]</scope>
    <source>
        <strain evidence="9">CBMB127</strain>
    </source>
</reference>
<feature type="binding site" evidence="5">
    <location>
        <position position="172"/>
    </location>
    <ligand>
        <name>S-adenosyl-L-methionine</name>
        <dbReference type="ChEBI" id="CHEBI:59789"/>
    </ligand>
</feature>
<dbReference type="Pfam" id="PF17827">
    <property type="entry name" value="PrmC_N"/>
    <property type="match status" value="1"/>
</dbReference>
<keyword evidence="1 5" id="KW-0489">Methyltransferase</keyword>
<dbReference type="Gene3D" id="3.40.50.150">
    <property type="entry name" value="Vaccinia Virus protein VP39"/>
    <property type="match status" value="1"/>
</dbReference>
<dbReference type="EC" id="2.1.1.297" evidence="5"/>
<dbReference type="GO" id="GO:0032259">
    <property type="term" value="P:methylation"/>
    <property type="evidence" value="ECO:0007669"/>
    <property type="project" value="UniProtKB-KW"/>
</dbReference>
<gene>
    <name evidence="5" type="primary">prmC</name>
    <name evidence="8" type="ORF">SAMN05192566_2173</name>
</gene>
<accession>A0A1G9E563</accession>
<dbReference type="InterPro" id="IPR040758">
    <property type="entry name" value="PrmC_N"/>
</dbReference>
<dbReference type="PANTHER" id="PTHR18895">
    <property type="entry name" value="HEMK METHYLTRANSFERASE"/>
    <property type="match status" value="1"/>
</dbReference>
<evidence type="ECO:0000259" key="6">
    <source>
        <dbReference type="Pfam" id="PF05175"/>
    </source>
</evidence>
<dbReference type="Gene3D" id="1.10.8.10">
    <property type="entry name" value="DNA helicase RuvA subunit, C-terminal domain"/>
    <property type="match status" value="1"/>
</dbReference>
<dbReference type="InterPro" id="IPR050320">
    <property type="entry name" value="N5-glutamine_MTase"/>
</dbReference>
<evidence type="ECO:0000256" key="1">
    <source>
        <dbReference type="ARBA" id="ARBA00022603"/>
    </source>
</evidence>
<dbReference type="CDD" id="cd02440">
    <property type="entry name" value="AdoMet_MTases"/>
    <property type="match status" value="1"/>
</dbReference>
<dbReference type="InterPro" id="IPR007848">
    <property type="entry name" value="Small_mtfrase_dom"/>
</dbReference>
<dbReference type="NCBIfam" id="TIGR00536">
    <property type="entry name" value="hemK_fam"/>
    <property type="match status" value="1"/>
</dbReference>
<feature type="binding site" evidence="5">
    <location>
        <position position="144"/>
    </location>
    <ligand>
        <name>S-adenosyl-L-methionine</name>
        <dbReference type="ChEBI" id="CHEBI:59789"/>
    </ligand>
</feature>
<dbReference type="HAMAP" id="MF_02126">
    <property type="entry name" value="RF_methyltr_PrmC"/>
    <property type="match status" value="1"/>
</dbReference>
<dbReference type="STRING" id="492660.SAMN05192566_2173"/>
<dbReference type="AlphaFoldDB" id="A0A1G9E563"/>
<evidence type="ECO:0000256" key="5">
    <source>
        <dbReference type="HAMAP-Rule" id="MF_02126"/>
    </source>
</evidence>
<dbReference type="NCBIfam" id="TIGR03534">
    <property type="entry name" value="RF_mod_PrmC"/>
    <property type="match status" value="1"/>
</dbReference>
<dbReference type="PROSITE" id="PS00092">
    <property type="entry name" value="N6_MTASE"/>
    <property type="match status" value="1"/>
</dbReference>
<dbReference type="InterPro" id="IPR019874">
    <property type="entry name" value="RF_methyltr_PrmC"/>
</dbReference>
<keyword evidence="2 5" id="KW-0808">Transferase</keyword>
<proteinExistence type="inferred from homology"/>
<dbReference type="Pfam" id="PF05175">
    <property type="entry name" value="MTS"/>
    <property type="match status" value="1"/>
</dbReference>
<feature type="domain" description="Release factor glutamine methyltransferase N-terminal" evidence="7">
    <location>
        <begin position="7"/>
        <end position="78"/>
    </location>
</feature>
<dbReference type="RefSeq" id="WP_091472161.1">
    <property type="nucleotide sequence ID" value="NZ_FNFX01000004.1"/>
</dbReference>
<dbReference type="InterPro" id="IPR002052">
    <property type="entry name" value="DNA_methylase_N6_adenine_CS"/>
</dbReference>